<dbReference type="SUPFAM" id="SSF53335">
    <property type="entry name" value="S-adenosyl-L-methionine-dependent methyltransferases"/>
    <property type="match status" value="1"/>
</dbReference>
<keyword evidence="3" id="KW-0949">S-adenosyl-L-methionine</keyword>
<dbReference type="InterPro" id="IPR041698">
    <property type="entry name" value="Methyltransf_25"/>
</dbReference>
<evidence type="ECO:0000256" key="1">
    <source>
        <dbReference type="ARBA" id="ARBA00022603"/>
    </source>
</evidence>
<evidence type="ECO:0000256" key="4">
    <source>
        <dbReference type="SAM" id="MobiDB-lite"/>
    </source>
</evidence>
<gene>
    <name evidence="6" type="ORF">SAMN05216223_11726</name>
</gene>
<reference evidence="6 7" key="1">
    <citation type="submission" date="2016-10" db="EMBL/GenBank/DDBJ databases">
        <authorList>
            <person name="de Groot N.N."/>
        </authorList>
    </citation>
    <scope>NUCLEOTIDE SEQUENCE [LARGE SCALE GENOMIC DNA]</scope>
    <source>
        <strain evidence="6 7">CGMCC 4.2023</strain>
    </source>
</reference>
<dbReference type="GO" id="GO:0008168">
    <property type="term" value="F:methyltransferase activity"/>
    <property type="evidence" value="ECO:0007669"/>
    <property type="project" value="UniProtKB-KW"/>
</dbReference>
<keyword evidence="7" id="KW-1185">Reference proteome</keyword>
<sequence length="303" mass="32471">MSTAVRQLAYGEAPEGRTGTPPYASGMDMHRGIRTVDDVLRLLDGLFAPGADRWTADGAGWWDGFYADRDRPVPFFVDKPDENLADYLDRGLVAPGRALDLGCGPGRNALYLAAAGFDVDAVDLSPAAIAWAEARARESGAAVRFHRGDAFDPAAVPLTGRYDLIVDSGCFHHLPPHRRISYLDLLDRHLAPGGHLALACFAHGAMGSELPDAAFYGEAALHGGLAYRPEDLRRIFGHLDEIELRPMRDEPPGSPRFGEPFLHTALFRRDEDGPARGEGPPARDRLPAPAPPGPLLGGAGGTG</sequence>
<feature type="region of interest" description="Disordered" evidence="4">
    <location>
        <begin position="267"/>
        <end position="303"/>
    </location>
</feature>
<dbReference type="PANTHER" id="PTHR43464:SF19">
    <property type="entry name" value="UBIQUINONE BIOSYNTHESIS O-METHYLTRANSFERASE, MITOCHONDRIAL"/>
    <property type="match status" value="1"/>
</dbReference>
<evidence type="ECO:0000256" key="2">
    <source>
        <dbReference type="ARBA" id="ARBA00022679"/>
    </source>
</evidence>
<protein>
    <submittedName>
        <fullName evidence="6">2-polyprenyl-3-methyl-5-hydroxy-6-metoxy-1,4-benzoquinol methylase</fullName>
    </submittedName>
</protein>
<proteinExistence type="predicted"/>
<feature type="domain" description="Methyltransferase" evidence="5">
    <location>
        <begin position="99"/>
        <end position="194"/>
    </location>
</feature>
<dbReference type="InterPro" id="IPR029063">
    <property type="entry name" value="SAM-dependent_MTases_sf"/>
</dbReference>
<evidence type="ECO:0000256" key="3">
    <source>
        <dbReference type="ARBA" id="ARBA00022691"/>
    </source>
</evidence>
<dbReference type="Proteomes" id="UP000236754">
    <property type="component" value="Unassembled WGS sequence"/>
</dbReference>
<keyword evidence="2" id="KW-0808">Transferase</keyword>
<dbReference type="Gene3D" id="3.40.50.150">
    <property type="entry name" value="Vaccinia Virus protein VP39"/>
    <property type="match status" value="1"/>
</dbReference>
<dbReference type="Pfam" id="PF13649">
    <property type="entry name" value="Methyltransf_25"/>
    <property type="match status" value="1"/>
</dbReference>
<evidence type="ECO:0000259" key="5">
    <source>
        <dbReference type="Pfam" id="PF13649"/>
    </source>
</evidence>
<name>A0A1H6DN63_9ACTN</name>
<keyword evidence="1 6" id="KW-0489">Methyltransferase</keyword>
<feature type="compositionally biased region" description="Basic and acidic residues" evidence="4">
    <location>
        <begin position="267"/>
        <end position="286"/>
    </location>
</feature>
<dbReference type="GO" id="GO:0032259">
    <property type="term" value="P:methylation"/>
    <property type="evidence" value="ECO:0007669"/>
    <property type="project" value="UniProtKB-KW"/>
</dbReference>
<evidence type="ECO:0000313" key="6">
    <source>
        <dbReference type="EMBL" id="SEG86193.1"/>
    </source>
</evidence>
<dbReference type="EMBL" id="FNVU01000017">
    <property type="protein sequence ID" value="SEG86193.1"/>
    <property type="molecule type" value="Genomic_DNA"/>
</dbReference>
<evidence type="ECO:0000313" key="7">
    <source>
        <dbReference type="Proteomes" id="UP000236754"/>
    </source>
</evidence>
<dbReference type="AlphaFoldDB" id="A0A1H6DN63"/>
<accession>A0A1H6DN63</accession>
<dbReference type="CDD" id="cd02440">
    <property type="entry name" value="AdoMet_MTases"/>
    <property type="match status" value="1"/>
</dbReference>
<dbReference type="PANTHER" id="PTHR43464">
    <property type="entry name" value="METHYLTRANSFERASE"/>
    <property type="match status" value="1"/>
</dbReference>
<organism evidence="6 7">
    <name type="scientific">Actinacidiphila yanglinensis</name>
    <dbReference type="NCBI Taxonomy" id="310779"/>
    <lineage>
        <taxon>Bacteria</taxon>
        <taxon>Bacillati</taxon>
        <taxon>Actinomycetota</taxon>
        <taxon>Actinomycetes</taxon>
        <taxon>Kitasatosporales</taxon>
        <taxon>Streptomycetaceae</taxon>
        <taxon>Actinacidiphila</taxon>
    </lineage>
</organism>